<dbReference type="OrthoDB" id="9801810at2"/>
<feature type="domain" description="STAS" evidence="2">
    <location>
        <begin position="20"/>
        <end position="111"/>
    </location>
</feature>
<organism evidence="3 4">
    <name type="scientific">Mesobaculum littorinae</name>
    <dbReference type="NCBI Taxonomy" id="2486419"/>
    <lineage>
        <taxon>Bacteria</taxon>
        <taxon>Pseudomonadati</taxon>
        <taxon>Pseudomonadota</taxon>
        <taxon>Alphaproteobacteria</taxon>
        <taxon>Rhodobacterales</taxon>
        <taxon>Roseobacteraceae</taxon>
        <taxon>Mesobaculum</taxon>
    </lineage>
</organism>
<dbReference type="InterPro" id="IPR029044">
    <property type="entry name" value="Nucleotide-diphossugar_trans"/>
</dbReference>
<name>A0A438ACY6_9RHOB</name>
<evidence type="ECO:0000256" key="1">
    <source>
        <dbReference type="SAM" id="MobiDB-lite"/>
    </source>
</evidence>
<reference evidence="3 4" key="1">
    <citation type="submission" date="2018-11" db="EMBL/GenBank/DDBJ databases">
        <title>Mesobaculum littorinae gen. nov., sp. nov., isolated from Littorina scabra that represents a novel genus of the order Rhodobacteraceae.</title>
        <authorList>
            <person name="Li F."/>
        </authorList>
    </citation>
    <scope>NUCLEOTIDE SEQUENCE [LARGE SCALE GENOMIC DNA]</scope>
    <source>
        <strain evidence="3 4">M0103</strain>
    </source>
</reference>
<evidence type="ECO:0000313" key="4">
    <source>
        <dbReference type="Proteomes" id="UP000285908"/>
    </source>
</evidence>
<dbReference type="SUPFAM" id="SSF53448">
    <property type="entry name" value="Nucleotide-diphospho-sugar transferases"/>
    <property type="match status" value="1"/>
</dbReference>
<dbReference type="Gene3D" id="3.30.750.24">
    <property type="entry name" value="STAS domain"/>
    <property type="match status" value="1"/>
</dbReference>
<keyword evidence="4" id="KW-1185">Reference proteome</keyword>
<evidence type="ECO:0000313" key="3">
    <source>
        <dbReference type="EMBL" id="RVV96553.1"/>
    </source>
</evidence>
<gene>
    <name evidence="3" type="ORF">EKE94_18070</name>
</gene>
<dbReference type="SUPFAM" id="SSF52091">
    <property type="entry name" value="SpoIIaa-like"/>
    <property type="match status" value="1"/>
</dbReference>
<dbReference type="InterPro" id="IPR002645">
    <property type="entry name" value="STAS_dom"/>
</dbReference>
<accession>A0A438ACY6</accession>
<dbReference type="AlphaFoldDB" id="A0A438ACY6"/>
<evidence type="ECO:0000259" key="2">
    <source>
        <dbReference type="PROSITE" id="PS50801"/>
    </source>
</evidence>
<feature type="region of interest" description="Disordered" evidence="1">
    <location>
        <begin position="519"/>
        <end position="556"/>
    </location>
</feature>
<feature type="compositionally biased region" description="Low complexity" evidence="1">
    <location>
        <begin position="529"/>
        <end position="545"/>
    </location>
</feature>
<dbReference type="InterPro" id="IPR036513">
    <property type="entry name" value="STAS_dom_sf"/>
</dbReference>
<proteinExistence type="predicted"/>
<dbReference type="InterPro" id="IPR050486">
    <property type="entry name" value="Mannose-1P_guanyltransferase"/>
</dbReference>
<dbReference type="Pfam" id="PF01740">
    <property type="entry name" value="STAS"/>
    <property type="match status" value="1"/>
</dbReference>
<dbReference type="Gene3D" id="2.160.10.10">
    <property type="entry name" value="Hexapeptide repeat proteins"/>
    <property type="match status" value="1"/>
</dbReference>
<sequence length="556" mass="55943">MLFTVDDISPRLMRLRLSGGVLRMSAFASLARTLDAALSRGIAAAILDLAAVTGCTAAGSAALVELYATYGDRLRLAFCGLDAGARGHLRRAGLDETLPLYARVDLALADPAFRGLRLAGRRAVVLCGGAGAVPMGDVLGRPVLGHLLRHLAGFGISDVLIDAADPSGDPEGRLPGWLPHRPDPAPAVFLCEAAPAADAAPGSLAALARIARRHAAFAGDTFVLRPDALSDIDLGAMAAWHRRQNAAVTLAALRVPDQPGAAGGLPLAIDAAGRVTAIGTGAGAGPGAPGPRLADAGIYLIRADVLERVLGGDPIGPGLAGDNEGDIAADLIPRLIAAGETVGAFRVPFRWHAVMDGLGRQAAATAALTGALPGVVPTGERVRPGLWIAPGARISPLARLSGPCHIGEGAVIEAGAVLRGPCAVGAGAVIGRRARISRCLVEAGTRVAAGSRVADAVLSPEARAALPVAADARAALPRVADLRPNSPIAADLRPTPSVRRHVAATPAADRVVVAVPGPAMRPAGGVDPAANTAAGPRSAASARPGQTAPAAQRRSA</sequence>
<dbReference type="RefSeq" id="WP_127908039.1">
    <property type="nucleotide sequence ID" value="NZ_RQXX01000011.1"/>
</dbReference>
<protein>
    <recommendedName>
        <fullName evidence="2">STAS domain-containing protein</fullName>
    </recommendedName>
</protein>
<dbReference type="Proteomes" id="UP000285908">
    <property type="component" value="Unassembled WGS sequence"/>
</dbReference>
<dbReference type="Gene3D" id="3.90.550.10">
    <property type="entry name" value="Spore Coat Polysaccharide Biosynthesis Protein SpsA, Chain A"/>
    <property type="match status" value="1"/>
</dbReference>
<dbReference type="PROSITE" id="PS50801">
    <property type="entry name" value="STAS"/>
    <property type="match status" value="1"/>
</dbReference>
<comment type="caution">
    <text evidence="3">The sequence shown here is derived from an EMBL/GenBank/DDBJ whole genome shotgun (WGS) entry which is preliminary data.</text>
</comment>
<dbReference type="PANTHER" id="PTHR22572">
    <property type="entry name" value="SUGAR-1-PHOSPHATE GUANYL TRANSFERASE"/>
    <property type="match status" value="1"/>
</dbReference>
<dbReference type="EMBL" id="RQXX01000011">
    <property type="protein sequence ID" value="RVV96553.1"/>
    <property type="molecule type" value="Genomic_DNA"/>
</dbReference>